<organism evidence="2 3">
    <name type="scientific">Caenimonas sedimenti</name>
    <dbReference type="NCBI Taxonomy" id="2596921"/>
    <lineage>
        <taxon>Bacteria</taxon>
        <taxon>Pseudomonadati</taxon>
        <taxon>Pseudomonadota</taxon>
        <taxon>Betaproteobacteria</taxon>
        <taxon>Burkholderiales</taxon>
        <taxon>Comamonadaceae</taxon>
        <taxon>Caenimonas</taxon>
    </lineage>
</organism>
<reference evidence="2 3" key="1">
    <citation type="submission" date="2019-07" db="EMBL/GenBank/DDBJ databases">
        <title>Caenimonas sedimenti sp. nov., isolated from activated sludge.</title>
        <authorList>
            <person name="Xu J."/>
        </authorList>
    </citation>
    <scope>NUCLEOTIDE SEQUENCE [LARGE SCALE GENOMIC DNA]</scope>
    <source>
        <strain evidence="2 3">HX-9-20</strain>
    </source>
</reference>
<dbReference type="InterPro" id="IPR002397">
    <property type="entry name" value="Cyt_P450_B"/>
</dbReference>
<dbReference type="CDD" id="cd11036">
    <property type="entry name" value="AknT-like"/>
    <property type="match status" value="1"/>
</dbReference>
<keyword evidence="3" id="KW-1185">Reference proteome</keyword>
<dbReference type="GO" id="GO:0020037">
    <property type="term" value="F:heme binding"/>
    <property type="evidence" value="ECO:0007669"/>
    <property type="project" value="InterPro"/>
</dbReference>
<dbReference type="SUPFAM" id="SSF48264">
    <property type="entry name" value="Cytochrome P450"/>
    <property type="match status" value="1"/>
</dbReference>
<dbReference type="PANTHER" id="PTHR46696:SF1">
    <property type="entry name" value="CYTOCHROME P450 YJIB-RELATED"/>
    <property type="match status" value="1"/>
</dbReference>
<dbReference type="GO" id="GO:0005506">
    <property type="term" value="F:iron ion binding"/>
    <property type="evidence" value="ECO:0007669"/>
    <property type="project" value="InterPro"/>
</dbReference>
<dbReference type="Proteomes" id="UP000318199">
    <property type="component" value="Unassembled WGS sequence"/>
</dbReference>
<name>A0A562ZTH4_9BURK</name>
<dbReference type="Gene3D" id="1.10.630.10">
    <property type="entry name" value="Cytochrome P450"/>
    <property type="match status" value="2"/>
</dbReference>
<dbReference type="AlphaFoldDB" id="A0A562ZTH4"/>
<dbReference type="OrthoDB" id="4168525at2"/>
<dbReference type="GO" id="GO:0004497">
    <property type="term" value="F:monooxygenase activity"/>
    <property type="evidence" value="ECO:0007669"/>
    <property type="project" value="InterPro"/>
</dbReference>
<sequence>MHPPPDAIAATTHPDPWPYYAALRQSRPLFFDHGLRLWVASSAAVVEAALVHPHLRVRPPAEPVPKALLGSPTGEVFAQLVRMNDGGFHREHRPATERAAAAFSLEVLGTQTALAAADLAGRVDVNAWLSAVPVQAIARMLRVPADQLDTTVAHVHAFTQGIAAGADAATLAAADKAATALMAQGAAEGLDRVRSANRIAMMQQSLDATAGLIGNAIARWQREARVPDLAFVEEIACWDPPTHHTRRFAAGDTELAGQALAAGDGVLVLLAAANHDPAARRSFAFGAGAHGCPGERIAVTIAAAALKSLHESDGLRRFGAVKGYRPLPNVRIPVFAT</sequence>
<protein>
    <submittedName>
        <fullName evidence="2">Cytochrome P450</fullName>
    </submittedName>
</protein>
<dbReference type="InterPro" id="IPR036396">
    <property type="entry name" value="Cyt_P450_sf"/>
</dbReference>
<accession>A0A562ZTH4</accession>
<dbReference type="EMBL" id="VOBQ01000007">
    <property type="protein sequence ID" value="TWO71585.1"/>
    <property type="molecule type" value="Genomic_DNA"/>
</dbReference>
<comment type="caution">
    <text evidence="2">The sequence shown here is derived from an EMBL/GenBank/DDBJ whole genome shotgun (WGS) entry which is preliminary data.</text>
</comment>
<dbReference type="PANTHER" id="PTHR46696">
    <property type="entry name" value="P450, PUTATIVE (EUROFUNG)-RELATED"/>
    <property type="match status" value="1"/>
</dbReference>
<gene>
    <name evidence="2" type="ORF">FN976_09415</name>
</gene>
<evidence type="ECO:0000256" key="1">
    <source>
        <dbReference type="ARBA" id="ARBA00010617"/>
    </source>
</evidence>
<dbReference type="RefSeq" id="WP_145892767.1">
    <property type="nucleotide sequence ID" value="NZ_VOBQ01000007.1"/>
</dbReference>
<dbReference type="PRINTS" id="PR00359">
    <property type="entry name" value="BP450"/>
</dbReference>
<evidence type="ECO:0000313" key="2">
    <source>
        <dbReference type="EMBL" id="TWO71585.1"/>
    </source>
</evidence>
<proteinExistence type="inferred from homology"/>
<evidence type="ECO:0000313" key="3">
    <source>
        <dbReference type="Proteomes" id="UP000318199"/>
    </source>
</evidence>
<dbReference type="GO" id="GO:0016705">
    <property type="term" value="F:oxidoreductase activity, acting on paired donors, with incorporation or reduction of molecular oxygen"/>
    <property type="evidence" value="ECO:0007669"/>
    <property type="project" value="InterPro"/>
</dbReference>
<dbReference type="PROSITE" id="PS00086">
    <property type="entry name" value="CYTOCHROME_P450"/>
    <property type="match status" value="1"/>
</dbReference>
<comment type="similarity">
    <text evidence="1">Belongs to the cytochrome P450 family.</text>
</comment>
<dbReference type="InterPro" id="IPR017972">
    <property type="entry name" value="Cyt_P450_CS"/>
</dbReference>